<evidence type="ECO:0000313" key="3">
    <source>
        <dbReference type="EMBL" id="EPS27453.1"/>
    </source>
</evidence>
<feature type="chain" id="PRO_5004560667" evidence="1">
    <location>
        <begin position="20"/>
        <end position="839"/>
    </location>
</feature>
<keyword evidence="4" id="KW-1185">Reference proteome</keyword>
<dbReference type="GO" id="GO:0003824">
    <property type="term" value="F:catalytic activity"/>
    <property type="evidence" value="ECO:0007669"/>
    <property type="project" value="UniProtKB-ARBA"/>
</dbReference>
<evidence type="ECO:0000256" key="1">
    <source>
        <dbReference type="SAM" id="SignalP"/>
    </source>
</evidence>
<dbReference type="PANTHER" id="PTHR34987">
    <property type="entry name" value="C, PUTATIVE (AFU_ORTHOLOGUE AFUA_3G02880)-RELATED"/>
    <property type="match status" value="1"/>
</dbReference>
<dbReference type="PANTHER" id="PTHR34987:SF4">
    <property type="entry name" value="ALPHA-L-RHAMNOSIDASE C-TERMINAL DOMAIN-CONTAINING PROTEIN"/>
    <property type="match status" value="1"/>
</dbReference>
<dbReference type="HOGENOM" id="CLU_007933_2_0_1"/>
<evidence type="ECO:0000259" key="2">
    <source>
        <dbReference type="Pfam" id="PF17390"/>
    </source>
</evidence>
<dbReference type="eggNOG" id="ENOG502QV6N">
    <property type="taxonomic scope" value="Eukaryota"/>
</dbReference>
<accession>S8ANI4</accession>
<feature type="signal peptide" evidence="1">
    <location>
        <begin position="1"/>
        <end position="19"/>
    </location>
</feature>
<dbReference type="Proteomes" id="UP000019376">
    <property type="component" value="Unassembled WGS sequence"/>
</dbReference>
<dbReference type="InterPro" id="IPR012341">
    <property type="entry name" value="6hp_glycosidase-like_sf"/>
</dbReference>
<proteinExistence type="predicted"/>
<dbReference type="Gene3D" id="2.60.420.10">
    <property type="entry name" value="Maltose phosphorylase, domain 3"/>
    <property type="match status" value="1"/>
</dbReference>
<dbReference type="OrthoDB" id="10036721at2759"/>
<dbReference type="Gene3D" id="1.50.10.10">
    <property type="match status" value="1"/>
</dbReference>
<dbReference type="AlphaFoldDB" id="S8ANI4"/>
<reference evidence="3 4" key="1">
    <citation type="journal article" date="2013" name="PLoS ONE">
        <title>Genomic and secretomic analyses reveal unique features of the lignocellulolytic enzyme system of Penicillium decumbens.</title>
        <authorList>
            <person name="Liu G."/>
            <person name="Zhang L."/>
            <person name="Wei X."/>
            <person name="Zou G."/>
            <person name="Qin Y."/>
            <person name="Ma L."/>
            <person name="Li J."/>
            <person name="Zheng H."/>
            <person name="Wang S."/>
            <person name="Wang C."/>
            <person name="Xun L."/>
            <person name="Zhao G.-P."/>
            <person name="Zhou Z."/>
            <person name="Qu Y."/>
        </authorList>
    </citation>
    <scope>NUCLEOTIDE SEQUENCE [LARGE SCALE GENOMIC DNA]</scope>
    <source>
        <strain evidence="4">114-2 / CGMCC 5302</strain>
    </source>
</reference>
<gene>
    <name evidence="3" type="ORF">PDE_02396</name>
</gene>
<dbReference type="PhylomeDB" id="S8ANI4"/>
<dbReference type="InterPro" id="IPR008928">
    <property type="entry name" value="6-hairpin_glycosidase_sf"/>
</dbReference>
<sequence>MHFFKTGIGFLTIGQAVVASSSPACHLSKAPSDPNTRLKSADTSFPEYRPLTIATDSISKPRPITTNTSFKLSSDGKTPGVIVLDYGKDIEGYGTFHVKSHSGNTSVFEMSYSESRALLDNHMADGPLPLSAAMDTYRINRFNVSESKTYTNRLIQGGLRYQKLNLSSAGELELSFVGFLPSIDPKSTSDLSGTFECSDPLINRIWATGARTVQLTEIAAESLPDFWVITDEGALVDSLAPQPFAQDYAATMTTYELNFTVKPISNGFGFTVLSDTLGNGIYLLVDVVNGIVSAHAGSSEWNSPTLASAALPQSVTLDNWHDVHCVVNLTQISIEINSVSVLEFSQTSSFYGSFGLGASYTHAAVFTNVSLTAFGQQMYYSSLTDKSALEDFQLGTNPLPVSVDGSRRDRIAYAGDLDIAAGATFASTHGLQYINGSIALLGSFQELPGFFVPTAKVQQFPRTSDVQANVTGLLSYSFSLASAMAQYYSHTGDTSFLQHWAPRVARLFDWADSQMLPNGLFNVSNAMFGGDWDYYDPSLDGVVAKFNLVYAYSLAQWLPFMADGGLNTTVYESRLQSLRSAINTHLWSETLQAFYLADSHQDFFSQEANALAILSGTANTTRSRTILSSMSRDLLVPAGALAFSNSSASSGWTQKISPYASGYHLKAAFHANDTLTAKHLLNTIWETMSDPKHANYTGCTWETLNADGTPGLGDSTSLCHTWGSGPTADLSRHVLGVQTVTPGFKTWKVAPQTLDLNWARGAHPTPLGPIQVHWRFDSEGLFFMNVTAPANTQGTIYLPSNMAKPLKTCRVVYGSKVEKSCAESFTVCGGQTFTFQQMS</sequence>
<feature type="domain" description="Alpha-L-rhamnosidase C-terminal" evidence="2">
    <location>
        <begin position="736"/>
        <end position="802"/>
    </location>
</feature>
<keyword evidence="1" id="KW-0732">Signal</keyword>
<dbReference type="GO" id="GO:0005975">
    <property type="term" value="P:carbohydrate metabolic process"/>
    <property type="evidence" value="ECO:0007669"/>
    <property type="project" value="InterPro"/>
</dbReference>
<dbReference type="SUPFAM" id="SSF48208">
    <property type="entry name" value="Six-hairpin glycosidases"/>
    <property type="match status" value="1"/>
</dbReference>
<dbReference type="Pfam" id="PF17390">
    <property type="entry name" value="Bac_rhamnosid_C"/>
    <property type="match status" value="1"/>
</dbReference>
<dbReference type="STRING" id="933388.S8ANI4"/>
<evidence type="ECO:0000313" key="4">
    <source>
        <dbReference type="Proteomes" id="UP000019376"/>
    </source>
</evidence>
<organism evidence="3 4">
    <name type="scientific">Penicillium oxalicum (strain 114-2 / CGMCC 5302)</name>
    <name type="common">Penicillium decumbens</name>
    <dbReference type="NCBI Taxonomy" id="933388"/>
    <lineage>
        <taxon>Eukaryota</taxon>
        <taxon>Fungi</taxon>
        <taxon>Dikarya</taxon>
        <taxon>Ascomycota</taxon>
        <taxon>Pezizomycotina</taxon>
        <taxon>Eurotiomycetes</taxon>
        <taxon>Eurotiomycetidae</taxon>
        <taxon>Eurotiales</taxon>
        <taxon>Aspergillaceae</taxon>
        <taxon>Penicillium</taxon>
    </lineage>
</organism>
<dbReference type="InterPro" id="IPR035398">
    <property type="entry name" value="Bac_rhamnosid_C"/>
</dbReference>
<protein>
    <submittedName>
        <fullName evidence="3">Putative alpha-L-rhamnosidase</fullName>
    </submittedName>
</protein>
<dbReference type="Gene3D" id="2.60.120.560">
    <property type="entry name" value="Exo-inulinase, domain 1"/>
    <property type="match status" value="1"/>
</dbReference>
<dbReference type="EMBL" id="KB644410">
    <property type="protein sequence ID" value="EPS27453.1"/>
    <property type="molecule type" value="Genomic_DNA"/>
</dbReference>
<name>S8ANI4_PENO1</name>